<keyword evidence="2" id="KW-1185">Reference proteome</keyword>
<organism evidence="1 2">
    <name type="scientific">Pantoea septica</name>
    <dbReference type="NCBI Taxonomy" id="472695"/>
    <lineage>
        <taxon>Bacteria</taxon>
        <taxon>Pseudomonadati</taxon>
        <taxon>Pseudomonadota</taxon>
        <taxon>Gammaproteobacteria</taxon>
        <taxon>Enterobacterales</taxon>
        <taxon>Erwiniaceae</taxon>
        <taxon>Pantoea</taxon>
    </lineage>
</organism>
<dbReference type="RefSeq" id="WP_084885794.1">
    <property type="nucleotide sequence ID" value="NZ_MLJJ01000040.1"/>
</dbReference>
<protein>
    <submittedName>
        <fullName evidence="1">Uncharacterized protein</fullName>
    </submittedName>
</protein>
<dbReference type="Proteomes" id="UP000193785">
    <property type="component" value="Unassembled WGS sequence"/>
</dbReference>
<evidence type="ECO:0000313" key="2">
    <source>
        <dbReference type="Proteomes" id="UP000193785"/>
    </source>
</evidence>
<comment type="caution">
    <text evidence="1">The sequence shown here is derived from an EMBL/GenBank/DDBJ whole genome shotgun (WGS) entry which is preliminary data.</text>
</comment>
<gene>
    <name evidence="1" type="ORF">HA46_17120</name>
</gene>
<proteinExistence type="predicted"/>
<reference evidence="1 2" key="1">
    <citation type="journal article" date="2017" name="Antonie Van Leeuwenhoek">
        <title>Phylogenomic resolution of the bacterial genus Pantoea and its relationship with Erwinia and Tatumella.</title>
        <authorList>
            <person name="Palmer M."/>
            <person name="Steenkamp E.T."/>
            <person name="Coetzee M.P."/>
            <person name="Chan W.Y."/>
            <person name="van Zyl E."/>
            <person name="De Maayer P."/>
            <person name="Coutinho T.A."/>
            <person name="Blom J."/>
            <person name="Smits T.H."/>
            <person name="Duffy B."/>
            <person name="Venter S.N."/>
        </authorList>
    </citation>
    <scope>NUCLEOTIDE SEQUENCE [LARGE SCALE GENOMIC DNA]</scope>
    <source>
        <strain evidence="1 2">LMG 5345</strain>
    </source>
</reference>
<name>A0ABX3UNH7_9GAMM</name>
<dbReference type="EMBL" id="MLJJ01000040">
    <property type="protein sequence ID" value="ORM96248.1"/>
    <property type="molecule type" value="Genomic_DNA"/>
</dbReference>
<accession>A0ABX3UNH7</accession>
<evidence type="ECO:0000313" key="1">
    <source>
        <dbReference type="EMBL" id="ORM96248.1"/>
    </source>
</evidence>
<sequence>MAKTKWPKLPSFKIPLFQSAHVYLCRSKKEWKQAEEAIKVEPAGVEFTSGMCRQFLNDKIEENIYLVGVFDGSLATLVHECAHATFYCCNDVGVTVKADEANETYCYLLDRMFSHFQPLMKQKSK</sequence>